<dbReference type="EMBL" id="CM043788">
    <property type="protein sequence ID" value="KAI4828184.1"/>
    <property type="molecule type" value="Genomic_DNA"/>
</dbReference>
<feature type="non-terminal residue" evidence="1">
    <location>
        <position position="74"/>
    </location>
</feature>
<reference evidence="1" key="1">
    <citation type="submission" date="2022-05" db="EMBL/GenBank/DDBJ databases">
        <title>Chromosome-level genome of Chaenocephalus aceratus.</title>
        <authorList>
            <person name="Park H."/>
        </authorList>
    </citation>
    <scope>NUCLEOTIDE SEQUENCE</scope>
    <source>
        <strain evidence="1">KU_202001</strain>
    </source>
</reference>
<organism evidence="1 2">
    <name type="scientific">Chaenocephalus aceratus</name>
    <name type="common">Blackfin icefish</name>
    <name type="synonym">Chaenichthys aceratus</name>
    <dbReference type="NCBI Taxonomy" id="36190"/>
    <lineage>
        <taxon>Eukaryota</taxon>
        <taxon>Metazoa</taxon>
        <taxon>Chordata</taxon>
        <taxon>Craniata</taxon>
        <taxon>Vertebrata</taxon>
        <taxon>Euteleostomi</taxon>
        <taxon>Actinopterygii</taxon>
        <taxon>Neopterygii</taxon>
        <taxon>Teleostei</taxon>
        <taxon>Neoteleostei</taxon>
        <taxon>Acanthomorphata</taxon>
        <taxon>Eupercaria</taxon>
        <taxon>Perciformes</taxon>
        <taxon>Notothenioidei</taxon>
        <taxon>Channichthyidae</taxon>
        <taxon>Chaenocephalus</taxon>
    </lineage>
</organism>
<comment type="caution">
    <text evidence="1">The sequence shown here is derived from an EMBL/GenBank/DDBJ whole genome shotgun (WGS) entry which is preliminary data.</text>
</comment>
<evidence type="ECO:0000313" key="2">
    <source>
        <dbReference type="Proteomes" id="UP001057452"/>
    </source>
</evidence>
<protein>
    <submittedName>
        <fullName evidence="1">Uncharacterized protein</fullName>
    </submittedName>
</protein>
<accession>A0ACB9XLH8</accession>
<sequence>MPQLRIWRTRRPDAISNMIYSRDLWKRSISAACDGREGLFRLRVAHAMIEKTLIRTESHTARPLGESCHVEVLP</sequence>
<dbReference type="Proteomes" id="UP001057452">
    <property type="component" value="Chromosome 4"/>
</dbReference>
<proteinExistence type="predicted"/>
<keyword evidence="2" id="KW-1185">Reference proteome</keyword>
<name>A0ACB9XLH8_CHAAC</name>
<gene>
    <name evidence="1" type="ORF">KUCAC02_022296</name>
</gene>
<evidence type="ECO:0000313" key="1">
    <source>
        <dbReference type="EMBL" id="KAI4828184.1"/>
    </source>
</evidence>